<gene>
    <name evidence="2" type="primary">6042534</name>
    <name evidence="1" type="ORF">CpipJ_CPIJ010047</name>
</gene>
<reference evidence="1" key="1">
    <citation type="submission" date="2007-03" db="EMBL/GenBank/DDBJ databases">
        <title>Annotation of Culex pipiens quinquefasciatus.</title>
        <authorList>
            <consortium name="The Broad Institute Genome Sequencing Platform"/>
            <person name="Atkinson P.W."/>
            <person name="Hemingway J."/>
            <person name="Christensen B.M."/>
            <person name="Higgs S."/>
            <person name="Kodira C."/>
            <person name="Hannick L."/>
            <person name="Megy K."/>
            <person name="O'Leary S."/>
            <person name="Pearson M."/>
            <person name="Haas B.J."/>
            <person name="Mauceli E."/>
            <person name="Wortman J.R."/>
            <person name="Lee N.H."/>
            <person name="Guigo R."/>
            <person name="Stanke M."/>
            <person name="Alvarado L."/>
            <person name="Amedeo P."/>
            <person name="Antoine C.H."/>
            <person name="Arensburger P."/>
            <person name="Bidwell S.L."/>
            <person name="Crawford M."/>
            <person name="Camaro F."/>
            <person name="Devon K."/>
            <person name="Engels R."/>
            <person name="Hammond M."/>
            <person name="Howarth C."/>
            <person name="Koehrsen M."/>
            <person name="Lawson D."/>
            <person name="Montgomery P."/>
            <person name="Nene V."/>
            <person name="Nusbaum C."/>
            <person name="Puiu D."/>
            <person name="Romero-Severson J."/>
            <person name="Severson D.W."/>
            <person name="Shumway M."/>
            <person name="Sisk P."/>
            <person name="Stolte C."/>
            <person name="Zeng Q."/>
            <person name="Eisenstadt E."/>
            <person name="Fraser-Liggett C."/>
            <person name="Strausberg R."/>
            <person name="Galagan J."/>
            <person name="Birren B."/>
            <person name="Collins F.H."/>
        </authorList>
    </citation>
    <scope>NUCLEOTIDE SEQUENCE [LARGE SCALE GENOMIC DNA]</scope>
    <source>
        <strain evidence="1">JHB</strain>
    </source>
</reference>
<dbReference type="EMBL" id="DS232070">
    <property type="protein sequence ID" value="EDS33805.1"/>
    <property type="molecule type" value="Genomic_DNA"/>
</dbReference>
<organism>
    <name type="scientific">Culex quinquefasciatus</name>
    <name type="common">Southern house mosquito</name>
    <name type="synonym">Culex pungens</name>
    <dbReference type="NCBI Taxonomy" id="7176"/>
    <lineage>
        <taxon>Eukaryota</taxon>
        <taxon>Metazoa</taxon>
        <taxon>Ecdysozoa</taxon>
        <taxon>Arthropoda</taxon>
        <taxon>Hexapoda</taxon>
        <taxon>Insecta</taxon>
        <taxon>Pterygota</taxon>
        <taxon>Neoptera</taxon>
        <taxon>Endopterygota</taxon>
        <taxon>Diptera</taxon>
        <taxon>Nematocera</taxon>
        <taxon>Culicoidea</taxon>
        <taxon>Culicidae</taxon>
        <taxon>Culicinae</taxon>
        <taxon>Culicini</taxon>
        <taxon>Culex</taxon>
        <taxon>Culex</taxon>
    </lineage>
</organism>
<dbReference type="Proteomes" id="UP000002320">
    <property type="component" value="Unassembled WGS sequence"/>
</dbReference>
<dbReference type="KEGG" id="cqu:CpipJ_CPIJ010047"/>
<keyword evidence="1" id="KW-0808">Transferase</keyword>
<dbReference type="HOGENOM" id="CLU_3108454_0_0_1"/>
<keyword evidence="3" id="KW-1185">Reference proteome</keyword>
<name>B0WSF6_CULQU</name>
<protein>
    <submittedName>
        <fullName evidence="1">Capsule O-acetyl transferase</fullName>
    </submittedName>
</protein>
<evidence type="ECO:0000313" key="3">
    <source>
        <dbReference type="Proteomes" id="UP000002320"/>
    </source>
</evidence>
<dbReference type="EnsemblMetazoa" id="CPIJ010047-RA">
    <property type="protein sequence ID" value="CPIJ010047-PA"/>
    <property type="gene ID" value="CPIJ010047"/>
</dbReference>
<evidence type="ECO:0000313" key="1">
    <source>
        <dbReference type="EMBL" id="EDS33805.1"/>
    </source>
</evidence>
<sequence length="51" mass="5777">MLVMVVVGKINILLCARLSELYRERGVIDVIRICLGKSGKVRKVKLFPVSY</sequence>
<dbReference type="InParanoid" id="B0WSF6"/>
<dbReference type="GO" id="GO:0016740">
    <property type="term" value="F:transferase activity"/>
    <property type="evidence" value="ECO:0007669"/>
    <property type="project" value="UniProtKB-KW"/>
</dbReference>
<reference evidence="2" key="2">
    <citation type="submission" date="2021-02" db="UniProtKB">
        <authorList>
            <consortium name="EnsemblMetazoa"/>
        </authorList>
    </citation>
    <scope>IDENTIFICATION</scope>
    <source>
        <strain evidence="2">JHB</strain>
    </source>
</reference>
<accession>B0WSF6</accession>
<dbReference type="AlphaFoldDB" id="B0WSF6"/>
<dbReference type="VEuPathDB" id="VectorBase:CPIJ010047"/>
<evidence type="ECO:0000313" key="2">
    <source>
        <dbReference type="EnsemblMetazoa" id="CPIJ010047-PA"/>
    </source>
</evidence>
<proteinExistence type="predicted"/>